<protein>
    <submittedName>
        <fullName evidence="1">Uncharacterized protein</fullName>
    </submittedName>
</protein>
<name>A0ACC1AVH6_9ROSI</name>
<dbReference type="Proteomes" id="UP001164250">
    <property type="component" value="Chromosome 8"/>
</dbReference>
<sequence length="174" mass="19169">MSLTTQTQASYRNKFLGNFGDLCKIYGNEVSNGGQEGQDIGVESHNDTLELEIGVSGELQCWGEDGQISDQHRKRPISLPSVPGQSNKVQKTGKEMQNGVSEMTGIATSLVSKKGNKNHIAIENAINALQAIPDIDAELLLDACDLLEDERKAKTFVALDFTLRKKWLLRKLRP</sequence>
<reference evidence="2" key="1">
    <citation type="journal article" date="2023" name="G3 (Bethesda)">
        <title>Genome assembly and association tests identify interacting loci associated with vigor, precocity, and sex in interspecific pistachio rootstocks.</title>
        <authorList>
            <person name="Palmer W."/>
            <person name="Jacygrad E."/>
            <person name="Sagayaradj S."/>
            <person name="Cavanaugh K."/>
            <person name="Han R."/>
            <person name="Bertier L."/>
            <person name="Beede B."/>
            <person name="Kafkas S."/>
            <person name="Golino D."/>
            <person name="Preece J."/>
            <person name="Michelmore R."/>
        </authorList>
    </citation>
    <scope>NUCLEOTIDE SEQUENCE [LARGE SCALE GENOMIC DNA]</scope>
</reference>
<dbReference type="EMBL" id="CM047904">
    <property type="protein sequence ID" value="KAJ0090701.1"/>
    <property type="molecule type" value="Genomic_DNA"/>
</dbReference>
<evidence type="ECO:0000313" key="2">
    <source>
        <dbReference type="Proteomes" id="UP001164250"/>
    </source>
</evidence>
<gene>
    <name evidence="1" type="ORF">Patl1_12604</name>
</gene>
<comment type="caution">
    <text evidence="1">The sequence shown here is derived from an EMBL/GenBank/DDBJ whole genome shotgun (WGS) entry which is preliminary data.</text>
</comment>
<evidence type="ECO:0000313" key="1">
    <source>
        <dbReference type="EMBL" id="KAJ0090701.1"/>
    </source>
</evidence>
<keyword evidence="2" id="KW-1185">Reference proteome</keyword>
<accession>A0ACC1AVH6</accession>
<organism evidence="1 2">
    <name type="scientific">Pistacia atlantica</name>
    <dbReference type="NCBI Taxonomy" id="434234"/>
    <lineage>
        <taxon>Eukaryota</taxon>
        <taxon>Viridiplantae</taxon>
        <taxon>Streptophyta</taxon>
        <taxon>Embryophyta</taxon>
        <taxon>Tracheophyta</taxon>
        <taxon>Spermatophyta</taxon>
        <taxon>Magnoliopsida</taxon>
        <taxon>eudicotyledons</taxon>
        <taxon>Gunneridae</taxon>
        <taxon>Pentapetalae</taxon>
        <taxon>rosids</taxon>
        <taxon>malvids</taxon>
        <taxon>Sapindales</taxon>
        <taxon>Anacardiaceae</taxon>
        <taxon>Pistacia</taxon>
    </lineage>
</organism>
<proteinExistence type="predicted"/>